<sequence>MALHGCSEFTISGGQFTNIHGSHNNITHLTHVQGDLVQYTQQAQQELTRWDDYRHIRTGDVYVTSVIGESEVTEYDETRQGKVTVRVIRRQRVRAYRKINIARIFTGDRLGDMEFLHVQYSGEGAYKSFKHDFDKFSEVKDPYVAQLFGYNNNQSGLPALIFYNALIPLSHVILNNNMPSPILNAYFYHQLGLWQPDVELAIDNLWIDPKTGALCYGPQIQTPEFQTWRIYGYTSSLMPNNNFPALSIQTYRDTSATFEYLTRTVSTLNIILGIAGCYMAYRQKVANRKAISILTTLPGAIYHQHSQQIIARLPAEARSGLYYYLRRAYVGSDAMRESLVVMKDGTVRFTVTPMDIQHAKDMKLRYSISHTADLEKSWITQAHSVFSQLQIHEDKQIDIHDGLYLIFKCKRKHSMPQENTNFTSSGASVYLFIQPVPQPSDNEEVWRSWAEGTKYFWSFDSSGKKEIPEAMQESLGLPSFTTTGTIKRWSWEQSVYKAIKMLHDYHHFDSTTTDLAYFVGLPILKVVGDDNQFEVLGVPETLPKLTKLKHIWKKIGQKMQLNWRGRRKETQE</sequence>
<protein>
    <submittedName>
        <fullName evidence="1">Uncharacterized protein</fullName>
    </submittedName>
</protein>
<reference evidence="1 2" key="1">
    <citation type="submission" date="2015-12" db="EMBL/GenBank/DDBJ databases">
        <title>Draft genome sequence of Moniliophthora roreri, the causal agent of frosty pod rot of cacao.</title>
        <authorList>
            <person name="Aime M.C."/>
            <person name="Diaz-Valderrama J.R."/>
            <person name="Kijpornyongpan T."/>
            <person name="Phillips-Mora W."/>
        </authorList>
    </citation>
    <scope>NUCLEOTIDE SEQUENCE [LARGE SCALE GENOMIC DNA]</scope>
    <source>
        <strain evidence="1 2">MCA 2952</strain>
    </source>
</reference>
<name>A0A0W0FCU9_MONRR</name>
<dbReference type="EMBL" id="LATX01002117">
    <property type="protein sequence ID" value="KTB34158.1"/>
    <property type="molecule type" value="Genomic_DNA"/>
</dbReference>
<proteinExistence type="predicted"/>
<comment type="caution">
    <text evidence="1">The sequence shown here is derived from an EMBL/GenBank/DDBJ whole genome shotgun (WGS) entry which is preliminary data.</text>
</comment>
<organism evidence="1 2">
    <name type="scientific">Moniliophthora roreri</name>
    <name type="common">Frosty pod rot fungus</name>
    <name type="synonym">Monilia roreri</name>
    <dbReference type="NCBI Taxonomy" id="221103"/>
    <lineage>
        <taxon>Eukaryota</taxon>
        <taxon>Fungi</taxon>
        <taxon>Dikarya</taxon>
        <taxon>Basidiomycota</taxon>
        <taxon>Agaricomycotina</taxon>
        <taxon>Agaricomycetes</taxon>
        <taxon>Agaricomycetidae</taxon>
        <taxon>Agaricales</taxon>
        <taxon>Marasmiineae</taxon>
        <taxon>Marasmiaceae</taxon>
        <taxon>Moniliophthora</taxon>
    </lineage>
</organism>
<gene>
    <name evidence="1" type="ORF">WG66_13262</name>
</gene>
<dbReference type="AlphaFoldDB" id="A0A0W0FCU9"/>
<evidence type="ECO:0000313" key="1">
    <source>
        <dbReference type="EMBL" id="KTB34158.1"/>
    </source>
</evidence>
<accession>A0A0W0FCU9</accession>
<evidence type="ECO:0000313" key="2">
    <source>
        <dbReference type="Proteomes" id="UP000054988"/>
    </source>
</evidence>
<dbReference type="Proteomes" id="UP000054988">
    <property type="component" value="Unassembled WGS sequence"/>
</dbReference>